<evidence type="ECO:0000313" key="12">
    <source>
        <dbReference type="EMBL" id="CAR21979.1"/>
    </source>
</evidence>
<comment type="similarity">
    <text evidence="7">Belongs to the CUE1 family.</text>
</comment>
<dbReference type="EMBL" id="CU928167">
    <property type="protein sequence ID" value="CAR21979.1"/>
    <property type="molecule type" value="Genomic_DNA"/>
</dbReference>
<dbReference type="InterPro" id="IPR003892">
    <property type="entry name" value="CUE"/>
</dbReference>
<evidence type="ECO:0000256" key="9">
    <source>
        <dbReference type="SAM" id="MobiDB-lite"/>
    </source>
</evidence>
<sequence>MDSYSLTFFVIVIATFISVKWLLKSESHPSAQRAEASVSATSSSRSTNQSSSTRRRKRRTVTDNMIEVVQSLAPNLHIEQIRYNLEQTGSVEETVEAFLRGDEFSFPPGYTPEVPEPTSHQNTNGSETADPRKKSNIHPDNLLAKYKVDPSEDMSNVDYLSLSIEERKRFLVWQARRDMARTLQQDETLSALLK</sequence>
<organism evidence="12 13">
    <name type="scientific">Lachancea thermotolerans (strain ATCC 56472 / CBS 6340 / NRRL Y-8284)</name>
    <name type="common">Yeast</name>
    <name type="synonym">Kluyveromyces thermotolerans</name>
    <dbReference type="NCBI Taxonomy" id="559295"/>
    <lineage>
        <taxon>Eukaryota</taxon>
        <taxon>Fungi</taxon>
        <taxon>Dikarya</taxon>
        <taxon>Ascomycota</taxon>
        <taxon>Saccharomycotina</taxon>
        <taxon>Saccharomycetes</taxon>
        <taxon>Saccharomycetales</taxon>
        <taxon>Saccharomycetaceae</taxon>
        <taxon>Lachancea</taxon>
    </lineage>
</organism>
<dbReference type="KEGG" id="lth:KLTH0C04400g"/>
<feature type="compositionally biased region" description="Polar residues" evidence="9">
    <location>
        <begin position="118"/>
        <end position="127"/>
    </location>
</feature>
<evidence type="ECO:0000256" key="8">
    <source>
        <dbReference type="ARBA" id="ARBA00072899"/>
    </source>
</evidence>
<comment type="subcellular location">
    <subcellularLocation>
        <location evidence="1">Endoplasmic reticulum membrane</location>
        <topology evidence="1">Single-pass membrane protein</topology>
    </subcellularLocation>
</comment>
<keyword evidence="4" id="KW-0256">Endoplasmic reticulum</keyword>
<feature type="domain" description="CUE" evidence="11">
    <location>
        <begin position="61"/>
        <end position="103"/>
    </location>
</feature>
<evidence type="ECO:0000256" key="1">
    <source>
        <dbReference type="ARBA" id="ARBA00004389"/>
    </source>
</evidence>
<keyword evidence="5 10" id="KW-1133">Transmembrane helix</keyword>
<evidence type="ECO:0000313" key="13">
    <source>
        <dbReference type="Proteomes" id="UP000002036"/>
    </source>
</evidence>
<feature type="region of interest" description="Disordered" evidence="9">
    <location>
        <begin position="106"/>
        <end position="137"/>
    </location>
</feature>
<dbReference type="OMA" id="TVNRFME"/>
<dbReference type="GeneID" id="8291282"/>
<proteinExistence type="inferred from homology"/>
<dbReference type="HOGENOM" id="CLU_115919_0_0_1"/>
<evidence type="ECO:0000259" key="11">
    <source>
        <dbReference type="PROSITE" id="PS51140"/>
    </source>
</evidence>
<protein>
    <recommendedName>
        <fullName evidence="8">Coupling of ubiquitin conjugation to ER degradation protein 1</fullName>
    </recommendedName>
</protein>
<dbReference type="Gene3D" id="1.10.287.4310">
    <property type="match status" value="1"/>
</dbReference>
<dbReference type="Pfam" id="PF18499">
    <property type="entry name" value="Cue1_U7BR"/>
    <property type="match status" value="1"/>
</dbReference>
<dbReference type="Proteomes" id="UP000002036">
    <property type="component" value="Chromosome C"/>
</dbReference>
<keyword evidence="3" id="KW-0833">Ubl conjugation pathway</keyword>
<dbReference type="InParanoid" id="C5DDW8"/>
<evidence type="ECO:0000256" key="7">
    <source>
        <dbReference type="ARBA" id="ARBA00061383"/>
    </source>
</evidence>
<evidence type="ECO:0000256" key="4">
    <source>
        <dbReference type="ARBA" id="ARBA00022824"/>
    </source>
</evidence>
<gene>
    <name evidence="12" type="ordered locus">KLTH0C04400g</name>
</gene>
<dbReference type="Gene3D" id="1.10.8.10">
    <property type="entry name" value="DNA helicase RuvA subunit, C-terminal domain"/>
    <property type="match status" value="1"/>
</dbReference>
<evidence type="ECO:0000256" key="6">
    <source>
        <dbReference type="ARBA" id="ARBA00023136"/>
    </source>
</evidence>
<dbReference type="GO" id="GO:0005789">
    <property type="term" value="C:endoplasmic reticulum membrane"/>
    <property type="evidence" value="ECO:0007669"/>
    <property type="project" value="UniProtKB-SubCell"/>
</dbReference>
<evidence type="ECO:0000256" key="2">
    <source>
        <dbReference type="ARBA" id="ARBA00022692"/>
    </source>
</evidence>
<dbReference type="PROSITE" id="PS51140">
    <property type="entry name" value="CUE"/>
    <property type="match status" value="1"/>
</dbReference>
<dbReference type="GO" id="GO:0043130">
    <property type="term" value="F:ubiquitin binding"/>
    <property type="evidence" value="ECO:0007669"/>
    <property type="project" value="InterPro"/>
</dbReference>
<evidence type="ECO:0000256" key="10">
    <source>
        <dbReference type="SAM" id="Phobius"/>
    </source>
</evidence>
<dbReference type="OrthoDB" id="3824970at2759"/>
<feature type="compositionally biased region" description="Low complexity" evidence="9">
    <location>
        <begin position="37"/>
        <end position="52"/>
    </location>
</feature>
<evidence type="ECO:0000256" key="3">
    <source>
        <dbReference type="ARBA" id="ARBA00022786"/>
    </source>
</evidence>
<evidence type="ECO:0000256" key="5">
    <source>
        <dbReference type="ARBA" id="ARBA00022989"/>
    </source>
</evidence>
<dbReference type="CDD" id="cd14424">
    <property type="entry name" value="CUE_Cue1p_like"/>
    <property type="match status" value="1"/>
</dbReference>
<dbReference type="InterPro" id="IPR041158">
    <property type="entry name" value="Cue1_U7BR"/>
</dbReference>
<dbReference type="STRING" id="559295.C5DDW8"/>
<feature type="transmembrane region" description="Helical" evidence="10">
    <location>
        <begin position="6"/>
        <end position="23"/>
    </location>
</feature>
<keyword evidence="13" id="KW-1185">Reference proteome</keyword>
<keyword evidence="6 10" id="KW-0472">Membrane</keyword>
<keyword evidence="2 10" id="KW-0812">Transmembrane</keyword>
<reference evidence="12 13" key="1">
    <citation type="journal article" date="2009" name="Genome Res.">
        <title>Comparative genomics of protoploid Saccharomycetaceae.</title>
        <authorList>
            <consortium name="The Genolevures Consortium"/>
            <person name="Souciet J.-L."/>
            <person name="Dujon B."/>
            <person name="Gaillardin C."/>
            <person name="Johnston M."/>
            <person name="Baret P.V."/>
            <person name="Cliften P."/>
            <person name="Sherman D.J."/>
            <person name="Weissenbach J."/>
            <person name="Westhof E."/>
            <person name="Wincker P."/>
            <person name="Jubin C."/>
            <person name="Poulain J."/>
            <person name="Barbe V."/>
            <person name="Segurens B."/>
            <person name="Artiguenave F."/>
            <person name="Anthouard V."/>
            <person name="Vacherie B."/>
            <person name="Val M.-E."/>
            <person name="Fulton R.S."/>
            <person name="Minx P."/>
            <person name="Wilson R."/>
            <person name="Durrens P."/>
            <person name="Jean G."/>
            <person name="Marck C."/>
            <person name="Martin T."/>
            <person name="Nikolski M."/>
            <person name="Rolland T."/>
            <person name="Seret M.-L."/>
            <person name="Casaregola S."/>
            <person name="Despons L."/>
            <person name="Fairhead C."/>
            <person name="Fischer G."/>
            <person name="Lafontaine I."/>
            <person name="Leh V."/>
            <person name="Lemaire M."/>
            <person name="de Montigny J."/>
            <person name="Neuveglise C."/>
            <person name="Thierry A."/>
            <person name="Blanc-Lenfle I."/>
            <person name="Bleykasten C."/>
            <person name="Diffels J."/>
            <person name="Fritsch E."/>
            <person name="Frangeul L."/>
            <person name="Goeffon A."/>
            <person name="Jauniaux N."/>
            <person name="Kachouri-Lafond R."/>
            <person name="Payen C."/>
            <person name="Potier S."/>
            <person name="Pribylova L."/>
            <person name="Ozanne C."/>
            <person name="Richard G.-F."/>
            <person name="Sacerdot C."/>
            <person name="Straub M.-L."/>
            <person name="Talla E."/>
        </authorList>
    </citation>
    <scope>NUCLEOTIDE SEQUENCE [LARGE SCALE GENOMIC DNA]</scope>
    <source>
        <strain evidence="13">ATCC 56472 / CBS 6340 / NRRL Y-8284</strain>
    </source>
</reference>
<dbReference type="RefSeq" id="XP_002552417.1">
    <property type="nucleotide sequence ID" value="XM_002552371.1"/>
</dbReference>
<feature type="region of interest" description="Disordered" evidence="9">
    <location>
        <begin position="34"/>
        <end position="62"/>
    </location>
</feature>
<dbReference type="FunFam" id="1.10.8.10:FF:000050">
    <property type="entry name" value="Related to AMFR protein"/>
    <property type="match status" value="1"/>
</dbReference>
<dbReference type="FunCoup" id="C5DDW8">
    <property type="interactions" value="119"/>
</dbReference>
<dbReference type="Pfam" id="PF02845">
    <property type="entry name" value="CUE"/>
    <property type="match status" value="1"/>
</dbReference>
<dbReference type="AlphaFoldDB" id="C5DDW8"/>
<dbReference type="SMART" id="SM00546">
    <property type="entry name" value="CUE"/>
    <property type="match status" value="1"/>
</dbReference>
<dbReference type="eggNOG" id="ENOG502S35Z">
    <property type="taxonomic scope" value="Eukaryota"/>
</dbReference>
<accession>C5DDW8</accession>
<name>C5DDW8_LACTC</name>